<dbReference type="Gene3D" id="3.90.550.10">
    <property type="entry name" value="Spore Coat Polysaccharide Biosynthesis Protein SpsA, Chain A"/>
    <property type="match status" value="1"/>
</dbReference>
<evidence type="ECO:0000259" key="6">
    <source>
        <dbReference type="Pfam" id="PF00483"/>
    </source>
</evidence>
<organism evidence="7">
    <name type="scientific">marine metagenome</name>
    <dbReference type="NCBI Taxonomy" id="408172"/>
    <lineage>
        <taxon>unclassified sequences</taxon>
        <taxon>metagenomes</taxon>
        <taxon>ecological metagenomes</taxon>
    </lineage>
</organism>
<dbReference type="PANTHER" id="PTHR43523">
    <property type="entry name" value="GLUCOSE-1-PHOSPHATE ADENYLYLTRANSFERASE-RELATED"/>
    <property type="match status" value="1"/>
</dbReference>
<dbReference type="InterPro" id="IPR011831">
    <property type="entry name" value="ADP-Glc_PPase"/>
</dbReference>
<protein>
    <recommendedName>
        <fullName evidence="6">Nucleotidyl transferase domain-containing protein</fullName>
    </recommendedName>
</protein>
<reference evidence="7" key="1">
    <citation type="submission" date="2018-05" db="EMBL/GenBank/DDBJ databases">
        <authorList>
            <person name="Lanie J.A."/>
            <person name="Ng W.-L."/>
            <person name="Kazmierczak K.M."/>
            <person name="Andrzejewski T.M."/>
            <person name="Davidsen T.M."/>
            <person name="Wayne K.J."/>
            <person name="Tettelin H."/>
            <person name="Glass J.I."/>
            <person name="Rusch D."/>
            <person name="Podicherti R."/>
            <person name="Tsui H.-C.T."/>
            <person name="Winkler M.E."/>
        </authorList>
    </citation>
    <scope>NUCLEOTIDE SEQUENCE</scope>
</reference>
<keyword evidence="3" id="KW-0548">Nucleotidyltransferase</keyword>
<dbReference type="EMBL" id="UINC01105043">
    <property type="protein sequence ID" value="SVC68673.1"/>
    <property type="molecule type" value="Genomic_DNA"/>
</dbReference>
<dbReference type="GO" id="GO:0008878">
    <property type="term" value="F:glucose-1-phosphate adenylyltransferase activity"/>
    <property type="evidence" value="ECO:0007669"/>
    <property type="project" value="InterPro"/>
</dbReference>
<dbReference type="Pfam" id="PF00483">
    <property type="entry name" value="NTP_transferase"/>
    <property type="match status" value="1"/>
</dbReference>
<name>A0A382P5N0_9ZZZZ</name>
<dbReference type="InterPro" id="IPR029044">
    <property type="entry name" value="Nucleotide-diphossugar_trans"/>
</dbReference>
<dbReference type="PROSITE" id="PS00808">
    <property type="entry name" value="ADP_GLC_PYROPHOSPH_1"/>
    <property type="match status" value="1"/>
</dbReference>
<evidence type="ECO:0000256" key="5">
    <source>
        <dbReference type="ARBA" id="ARBA00022840"/>
    </source>
</evidence>
<evidence type="ECO:0000256" key="1">
    <source>
        <dbReference type="ARBA" id="ARBA00010443"/>
    </source>
</evidence>
<dbReference type="PROSITE" id="PS00809">
    <property type="entry name" value="ADP_GLC_PYROPHOSPH_2"/>
    <property type="match status" value="1"/>
</dbReference>
<keyword evidence="5" id="KW-0067">ATP-binding</keyword>
<keyword evidence="4" id="KW-0547">Nucleotide-binding</keyword>
<comment type="similarity">
    <text evidence="1">Belongs to the bacterial/plant glucose-1-phosphate adenylyltransferase family.</text>
</comment>
<feature type="non-terminal residue" evidence="7">
    <location>
        <position position="205"/>
    </location>
</feature>
<dbReference type="CDD" id="cd02508">
    <property type="entry name" value="ADP_Glucose_PP"/>
    <property type="match status" value="1"/>
</dbReference>
<dbReference type="AlphaFoldDB" id="A0A382P5N0"/>
<evidence type="ECO:0000313" key="7">
    <source>
        <dbReference type="EMBL" id="SVC68673.1"/>
    </source>
</evidence>
<evidence type="ECO:0000256" key="4">
    <source>
        <dbReference type="ARBA" id="ARBA00022741"/>
    </source>
</evidence>
<dbReference type="GO" id="GO:0005524">
    <property type="term" value="F:ATP binding"/>
    <property type="evidence" value="ECO:0007669"/>
    <property type="project" value="UniProtKB-KW"/>
</dbReference>
<dbReference type="InterPro" id="IPR005835">
    <property type="entry name" value="NTP_transferase_dom"/>
</dbReference>
<dbReference type="GO" id="GO:0005978">
    <property type="term" value="P:glycogen biosynthetic process"/>
    <property type="evidence" value="ECO:0007669"/>
    <property type="project" value="InterPro"/>
</dbReference>
<feature type="domain" description="Nucleotidyl transferase" evidence="6">
    <location>
        <begin position="6"/>
        <end position="183"/>
    </location>
</feature>
<evidence type="ECO:0000256" key="3">
    <source>
        <dbReference type="ARBA" id="ARBA00022695"/>
    </source>
</evidence>
<evidence type="ECO:0000256" key="2">
    <source>
        <dbReference type="ARBA" id="ARBA00022679"/>
    </source>
</evidence>
<dbReference type="SUPFAM" id="SSF53448">
    <property type="entry name" value="Nucleotide-diphospho-sugar transferases"/>
    <property type="match status" value="1"/>
</dbReference>
<sequence>MRNVIGVILGGGQGARLFPLTEYRSKPAVPIGGKYRLIDIPISNCIHSGVDKIFVLTQFNSGSLNRHVSLTYRFDSFGEGFVEILAAEQTMEDMNWYQGTADAVRKQLRSIHSRRGNEVLILSGDHLYRMDYRPFVEEHRQRQADVSIAVKPVRREQASELGILQVNEEGRIVAFCEKPQTDEELDALRLPQAPGDDPEACYLAS</sequence>
<keyword evidence="2" id="KW-0808">Transferase</keyword>
<proteinExistence type="inferred from homology"/>
<dbReference type="PANTHER" id="PTHR43523:SF12">
    <property type="entry name" value="GLUCOSE-1-PHOSPHATE ADENYLYLTRANSFERASE LARGE SUBUNIT 1, CHLOROPLASTIC-RELATED"/>
    <property type="match status" value="1"/>
</dbReference>
<gene>
    <name evidence="7" type="ORF">METZ01_LOCUS321527</name>
</gene>
<dbReference type="InterPro" id="IPR005836">
    <property type="entry name" value="ADP_Glu_pyroP_CS"/>
</dbReference>
<accession>A0A382P5N0</accession>